<evidence type="ECO:0000256" key="7">
    <source>
        <dbReference type="ARBA" id="ARBA00023224"/>
    </source>
</evidence>
<feature type="transmembrane region" description="Helical" evidence="10">
    <location>
        <begin position="176"/>
        <end position="203"/>
    </location>
</feature>
<proteinExistence type="inferred from homology"/>
<feature type="compositionally biased region" description="Basic and acidic residues" evidence="9">
    <location>
        <begin position="287"/>
        <end position="310"/>
    </location>
</feature>
<dbReference type="SUPFAM" id="SSF81321">
    <property type="entry name" value="Family A G protein-coupled receptor-like"/>
    <property type="match status" value="1"/>
</dbReference>
<keyword evidence="5 10" id="KW-0472">Membrane</keyword>
<dbReference type="InterPro" id="IPR017452">
    <property type="entry name" value="GPCR_Rhodpsn_7TM"/>
</dbReference>
<protein>
    <submittedName>
        <fullName evidence="13">Dopamine D2-like receptor</fullName>
    </submittedName>
</protein>
<feature type="transmembrane region" description="Helical" evidence="10">
    <location>
        <begin position="87"/>
        <end position="108"/>
    </location>
</feature>
<evidence type="ECO:0000256" key="6">
    <source>
        <dbReference type="ARBA" id="ARBA00023170"/>
    </source>
</evidence>
<dbReference type="PROSITE" id="PS50262">
    <property type="entry name" value="G_PROTEIN_RECEP_F1_2"/>
    <property type="match status" value="1"/>
</dbReference>
<evidence type="ECO:0000256" key="2">
    <source>
        <dbReference type="ARBA" id="ARBA00022692"/>
    </source>
</evidence>
<evidence type="ECO:0000256" key="5">
    <source>
        <dbReference type="ARBA" id="ARBA00023136"/>
    </source>
</evidence>
<keyword evidence="12" id="KW-1185">Reference proteome</keyword>
<evidence type="ECO:0000256" key="3">
    <source>
        <dbReference type="ARBA" id="ARBA00022989"/>
    </source>
</evidence>
<evidence type="ECO:0000313" key="12">
    <source>
        <dbReference type="Proteomes" id="UP000694844"/>
    </source>
</evidence>
<keyword evidence="6 8" id="KW-0675">Receptor</keyword>
<evidence type="ECO:0000256" key="9">
    <source>
        <dbReference type="SAM" id="MobiDB-lite"/>
    </source>
</evidence>
<accession>A0A8B8D0N2</accession>
<feature type="compositionally biased region" description="Basic and acidic residues" evidence="9">
    <location>
        <begin position="271"/>
        <end position="281"/>
    </location>
</feature>
<sequence length="399" mass="44332">MDILDADFIIFITITSLCIVCGAVGNGLVIVVFVSKKHRFPKRTYILTLAVVDLVVMTLIAPYSIVFELRLVGDPFVCHTFEIIRHTLIAYSNLVLILIASERFLLVWRPLKIMSSKAKFGCIIGFLIFSIICSSPSAAIYNVSDHNAQPSENATQASPEYCAFTTSILGDSGSDIYLKFVTLSVFLELFILIATYVFIYVWIYRQRKKLTGVFVGSTSKKKSSVKSNTSKANKKDFDNIVIPDCRHTREQVGYESEINNIILVHDTVQHPKHEPNLHQGRELTNVHSDDCTRDTSASDKHNKYSQEFKLNKPQSSSQESGGNGVCSVAIASGSNNTSGESSTQTCSTSGKRLSTAKKRSNVDTKTWTMLSICTVIYIICWIPFSIHLLGVYKSLVLPV</sequence>
<feature type="region of interest" description="Disordered" evidence="9">
    <location>
        <begin position="271"/>
        <end position="358"/>
    </location>
</feature>
<feature type="transmembrane region" description="Helical" evidence="10">
    <location>
        <begin position="6"/>
        <end position="34"/>
    </location>
</feature>
<keyword evidence="3 10" id="KW-1133">Transmembrane helix</keyword>
<reference evidence="13" key="1">
    <citation type="submission" date="2025-08" db="UniProtKB">
        <authorList>
            <consortium name="RefSeq"/>
        </authorList>
    </citation>
    <scope>IDENTIFICATION</scope>
    <source>
        <tissue evidence="13">Whole sample</tissue>
    </source>
</reference>
<keyword evidence="2 8" id="KW-0812">Transmembrane</keyword>
<feature type="transmembrane region" description="Helical" evidence="10">
    <location>
        <begin position="367"/>
        <end position="389"/>
    </location>
</feature>
<dbReference type="InterPro" id="IPR000276">
    <property type="entry name" value="GPCR_Rhodpsn"/>
</dbReference>
<evidence type="ECO:0000256" key="10">
    <source>
        <dbReference type="SAM" id="Phobius"/>
    </source>
</evidence>
<dbReference type="GO" id="GO:0004930">
    <property type="term" value="F:G protein-coupled receptor activity"/>
    <property type="evidence" value="ECO:0007669"/>
    <property type="project" value="UniProtKB-KW"/>
</dbReference>
<gene>
    <name evidence="13" type="primary">LOC111123192</name>
</gene>
<evidence type="ECO:0000256" key="4">
    <source>
        <dbReference type="ARBA" id="ARBA00023040"/>
    </source>
</evidence>
<comment type="similarity">
    <text evidence="8">Belongs to the G-protein coupled receptor 1 family.</text>
</comment>
<evidence type="ECO:0000313" key="13">
    <source>
        <dbReference type="RefSeq" id="XP_022321069.1"/>
    </source>
</evidence>
<comment type="subcellular location">
    <subcellularLocation>
        <location evidence="1">Membrane</location>
        <topology evidence="1">Multi-pass membrane protein</topology>
    </subcellularLocation>
</comment>
<keyword evidence="4 8" id="KW-0297">G-protein coupled receptor</keyword>
<dbReference type="PRINTS" id="PR00237">
    <property type="entry name" value="GPCRRHODOPSN"/>
</dbReference>
<dbReference type="Gene3D" id="1.20.1070.10">
    <property type="entry name" value="Rhodopsin 7-helix transmembrane proteins"/>
    <property type="match status" value="2"/>
</dbReference>
<evidence type="ECO:0000256" key="8">
    <source>
        <dbReference type="RuleBase" id="RU000688"/>
    </source>
</evidence>
<feature type="domain" description="G-protein coupled receptors family 1 profile" evidence="11">
    <location>
        <begin position="25"/>
        <end position="399"/>
    </location>
</feature>
<dbReference type="OrthoDB" id="6152982at2759"/>
<dbReference type="GO" id="GO:0016020">
    <property type="term" value="C:membrane"/>
    <property type="evidence" value="ECO:0007669"/>
    <property type="project" value="UniProtKB-SubCell"/>
</dbReference>
<feature type="compositionally biased region" description="Low complexity" evidence="9">
    <location>
        <begin position="332"/>
        <end position="343"/>
    </location>
</feature>
<feature type="transmembrane region" description="Helical" evidence="10">
    <location>
        <begin position="120"/>
        <end position="141"/>
    </location>
</feature>
<dbReference type="KEGG" id="cvn:111123192"/>
<dbReference type="Proteomes" id="UP000694844">
    <property type="component" value="Chromosome 3"/>
</dbReference>
<name>A0A8B8D0N2_CRAVI</name>
<dbReference type="AlphaFoldDB" id="A0A8B8D0N2"/>
<evidence type="ECO:0000256" key="1">
    <source>
        <dbReference type="ARBA" id="ARBA00004141"/>
    </source>
</evidence>
<dbReference type="PROSITE" id="PS00237">
    <property type="entry name" value="G_PROTEIN_RECEP_F1_1"/>
    <property type="match status" value="1"/>
</dbReference>
<keyword evidence="7 8" id="KW-0807">Transducer</keyword>
<dbReference type="PANTHER" id="PTHR24238">
    <property type="entry name" value="G-PROTEIN COUPLED RECEPTOR"/>
    <property type="match status" value="1"/>
</dbReference>
<feature type="transmembrane region" description="Helical" evidence="10">
    <location>
        <begin position="46"/>
        <end position="67"/>
    </location>
</feature>
<dbReference type="Pfam" id="PF00001">
    <property type="entry name" value="7tm_1"/>
    <property type="match status" value="1"/>
</dbReference>
<dbReference type="CDD" id="cd00637">
    <property type="entry name" value="7tm_classA_rhodopsin-like"/>
    <property type="match status" value="1"/>
</dbReference>
<dbReference type="RefSeq" id="XP_022321069.1">
    <property type="nucleotide sequence ID" value="XM_022465361.1"/>
</dbReference>
<dbReference type="GeneID" id="111123192"/>
<evidence type="ECO:0000259" key="11">
    <source>
        <dbReference type="PROSITE" id="PS50262"/>
    </source>
</evidence>
<organism evidence="12 13">
    <name type="scientific">Crassostrea virginica</name>
    <name type="common">Eastern oyster</name>
    <dbReference type="NCBI Taxonomy" id="6565"/>
    <lineage>
        <taxon>Eukaryota</taxon>
        <taxon>Metazoa</taxon>
        <taxon>Spiralia</taxon>
        <taxon>Lophotrochozoa</taxon>
        <taxon>Mollusca</taxon>
        <taxon>Bivalvia</taxon>
        <taxon>Autobranchia</taxon>
        <taxon>Pteriomorphia</taxon>
        <taxon>Ostreida</taxon>
        <taxon>Ostreoidea</taxon>
        <taxon>Ostreidae</taxon>
        <taxon>Crassostrea</taxon>
    </lineage>
</organism>